<keyword evidence="2" id="KW-0488">Methylation</keyword>
<dbReference type="PANTHER" id="PTHR10598:SF0">
    <property type="entry name" value="SET1_ASH2 HISTONE METHYLTRANSFERASE COMPLEX SUBUNIT ASH2"/>
    <property type="match status" value="1"/>
</dbReference>
<organism evidence="18 19">
    <name type="scientific">Esox lucius</name>
    <name type="common">Northern pike</name>
    <dbReference type="NCBI Taxonomy" id="8010"/>
    <lineage>
        <taxon>Eukaryota</taxon>
        <taxon>Metazoa</taxon>
        <taxon>Chordata</taxon>
        <taxon>Craniata</taxon>
        <taxon>Vertebrata</taxon>
        <taxon>Euteleostomi</taxon>
        <taxon>Actinopterygii</taxon>
        <taxon>Neopterygii</taxon>
        <taxon>Teleostei</taxon>
        <taxon>Protacanthopterygii</taxon>
        <taxon>Esociformes</taxon>
        <taxon>Esocidae</taxon>
        <taxon>Esox</taxon>
    </lineage>
</organism>
<evidence type="ECO:0000313" key="18">
    <source>
        <dbReference type="Ensembl" id="ENSELUP00000047149.2"/>
    </source>
</evidence>
<evidence type="ECO:0000256" key="2">
    <source>
        <dbReference type="ARBA" id="ARBA00022481"/>
    </source>
</evidence>
<evidence type="ECO:0000313" key="19">
    <source>
        <dbReference type="Proteomes" id="UP000265140"/>
    </source>
</evidence>
<feature type="domain" description="B30.2/SPRY" evidence="17">
    <location>
        <begin position="274"/>
        <end position="497"/>
    </location>
</feature>
<dbReference type="GO" id="GO:0008270">
    <property type="term" value="F:zinc ion binding"/>
    <property type="evidence" value="ECO:0007669"/>
    <property type="project" value="UniProtKB-KW"/>
</dbReference>
<dbReference type="InterPro" id="IPR013320">
    <property type="entry name" value="ConA-like_dom_sf"/>
</dbReference>
<dbReference type="PROSITE" id="PS50188">
    <property type="entry name" value="B302_SPRY"/>
    <property type="match status" value="1"/>
</dbReference>
<dbReference type="GeneTree" id="ENSGT00390000010474"/>
<evidence type="ECO:0000256" key="6">
    <source>
        <dbReference type="ARBA" id="ARBA00022833"/>
    </source>
</evidence>
<reference evidence="18" key="2">
    <citation type="submission" date="2020-02" db="EMBL/GenBank/DDBJ databases">
        <title>Esox lucius (northern pike) genome, fEsoLuc1, primary haplotype.</title>
        <authorList>
            <person name="Myers G."/>
            <person name="Karagic N."/>
            <person name="Meyer A."/>
            <person name="Pippel M."/>
            <person name="Reichard M."/>
            <person name="Winkler S."/>
            <person name="Tracey A."/>
            <person name="Sims Y."/>
            <person name="Howe K."/>
            <person name="Rhie A."/>
            <person name="Formenti G."/>
            <person name="Durbin R."/>
            <person name="Fedrigo O."/>
            <person name="Jarvis E.D."/>
        </authorList>
    </citation>
    <scope>NUCLEOTIDE SEQUENCE [LARGE SCALE GENOMIC DNA]</scope>
</reference>
<dbReference type="InterPro" id="IPR053835">
    <property type="entry name" value="ASH2L-like_WH"/>
</dbReference>
<dbReference type="InterPro" id="IPR003877">
    <property type="entry name" value="SPRY_dom"/>
</dbReference>
<evidence type="ECO:0000256" key="13">
    <source>
        <dbReference type="ARBA" id="ARBA00068996"/>
    </source>
</evidence>
<dbReference type="Pfam" id="PF21198">
    <property type="entry name" value="ASH2L-like_WH"/>
    <property type="match status" value="1"/>
</dbReference>
<comment type="function">
    <text evidence="12">Transcriptional regulator. Component or associated component of some histone methyltransferase complexes which regulates transcription through recruitment of those complexes to gene promoters. Component of the Set1/Ash2 histone methyltransferase (HMT) complex, a complex that specifically methylates 'Lys-4' of histone H3, but not if the neighboring 'Lys-9' residue is already methylated. As part of the MLL1/MLL complex it is involved in methylation and dimethylation at 'Lys-4' of histone H3. May play a role in hematopoiesis. In association with RBBP5 and WDR5, stimulates the histone methyltransferase activities of KMT2A, KMT2B, KMT2C, KMT2D, SETD1A and SETD1B.</text>
</comment>
<keyword evidence="3" id="KW-0597">Phosphoprotein</keyword>
<keyword evidence="9" id="KW-0238">DNA-binding</keyword>
<evidence type="ECO:0000256" key="11">
    <source>
        <dbReference type="ARBA" id="ARBA00023242"/>
    </source>
</evidence>
<keyword evidence="16" id="KW-0732">Signal</keyword>
<dbReference type="InterPro" id="IPR049455">
    <property type="entry name" value="ASH2-like_PHD"/>
</dbReference>
<evidence type="ECO:0000256" key="7">
    <source>
        <dbReference type="ARBA" id="ARBA00022853"/>
    </source>
</evidence>
<feature type="region of interest" description="Disordered" evidence="15">
    <location>
        <begin position="210"/>
        <end position="233"/>
    </location>
</feature>
<evidence type="ECO:0000256" key="10">
    <source>
        <dbReference type="ARBA" id="ARBA00023163"/>
    </source>
</evidence>
<keyword evidence="19" id="KW-1185">Reference proteome</keyword>
<dbReference type="GO" id="GO:0010557">
    <property type="term" value="P:positive regulation of macromolecule biosynthetic process"/>
    <property type="evidence" value="ECO:0007669"/>
    <property type="project" value="UniProtKB-ARBA"/>
</dbReference>
<keyword evidence="4" id="KW-0479">Metal-binding</keyword>
<comment type="subcellular location">
    <subcellularLocation>
        <location evidence="1">Nucleus</location>
    </subcellularLocation>
</comment>
<evidence type="ECO:0000256" key="5">
    <source>
        <dbReference type="ARBA" id="ARBA00022771"/>
    </source>
</evidence>
<evidence type="ECO:0000256" key="1">
    <source>
        <dbReference type="ARBA" id="ARBA00004123"/>
    </source>
</evidence>
<dbReference type="Pfam" id="PF00622">
    <property type="entry name" value="SPRY"/>
    <property type="match status" value="1"/>
</dbReference>
<dbReference type="InterPro" id="IPR001870">
    <property type="entry name" value="B30.2/SPRY"/>
</dbReference>
<reference evidence="19" key="1">
    <citation type="journal article" date="2014" name="PLoS ONE">
        <title>The genome and linkage map of the northern pike (Esox lucius): conserved synteny revealed between the salmonid sister group and the Neoteleostei.</title>
        <authorList>
            <person name="Rondeau E.B."/>
            <person name="Minkley D.R."/>
            <person name="Leong J.S."/>
            <person name="Messmer A.M."/>
            <person name="Jantzen J.R."/>
            <person name="von Schalburg K.R."/>
            <person name="Lemon C."/>
            <person name="Bird N.H."/>
            <person name="Koop B.F."/>
        </authorList>
    </citation>
    <scope>NUCLEOTIDE SEQUENCE</scope>
</reference>
<feature type="signal peptide" evidence="16">
    <location>
        <begin position="1"/>
        <end position="18"/>
    </location>
</feature>
<dbReference type="GO" id="GO:0010468">
    <property type="term" value="P:regulation of gene expression"/>
    <property type="evidence" value="ECO:0007669"/>
    <property type="project" value="UniProtKB-ARBA"/>
</dbReference>
<evidence type="ECO:0000259" key="17">
    <source>
        <dbReference type="PROSITE" id="PS50188"/>
    </source>
</evidence>
<dbReference type="FunFam" id="3.90.980.20:FF:000002">
    <property type="entry name" value="Ash2 like, histone lysine methyltransferase complex subunit"/>
    <property type="match status" value="1"/>
</dbReference>
<dbReference type="SMART" id="SM00449">
    <property type="entry name" value="SPRY"/>
    <property type="match status" value="1"/>
</dbReference>
<dbReference type="GO" id="GO:0048188">
    <property type="term" value="C:Set1C/COMPASS complex"/>
    <property type="evidence" value="ECO:0007669"/>
    <property type="project" value="InterPro"/>
</dbReference>
<feature type="chain" id="PRO_5044323032" description="Set1/Ash2 histone methyltransferase complex subunit ASH2" evidence="16">
    <location>
        <begin position="19"/>
        <end position="542"/>
    </location>
</feature>
<dbReference type="Pfam" id="PF21257">
    <property type="entry name" value="PHD_ash2p_like"/>
    <property type="match status" value="1"/>
</dbReference>
<keyword evidence="8" id="KW-0805">Transcription regulation</keyword>
<evidence type="ECO:0000256" key="15">
    <source>
        <dbReference type="SAM" id="MobiDB-lite"/>
    </source>
</evidence>
<dbReference type="FunFam" id="2.60.120.920:FF:000008">
    <property type="entry name" value="Set1/Ash2 histone methyltransferase complex subunit ASH2"/>
    <property type="match status" value="1"/>
</dbReference>
<dbReference type="CDD" id="cd15583">
    <property type="entry name" value="PHD_ash2p_like"/>
    <property type="match status" value="1"/>
</dbReference>
<evidence type="ECO:0000256" key="14">
    <source>
        <dbReference type="ARBA" id="ARBA00075872"/>
    </source>
</evidence>
<gene>
    <name evidence="18" type="primary">ASH2L</name>
</gene>
<dbReference type="GO" id="GO:0006325">
    <property type="term" value="P:chromatin organization"/>
    <property type="evidence" value="ECO:0007669"/>
    <property type="project" value="UniProtKB-KW"/>
</dbReference>
<proteinExistence type="predicted"/>
<dbReference type="AlphaFoldDB" id="A0A6Q2WZL2"/>
<protein>
    <recommendedName>
        <fullName evidence="13">Set1/Ash2 histone methyltransferase complex subunit ASH2</fullName>
    </recommendedName>
    <alternativeName>
        <fullName evidence="14">ASH2-like protein</fullName>
    </alternativeName>
</protein>
<sequence length="542" mass="61238">PANMLSHLLFALSDAGFGDLTASMETESSNGKEDTGAEGLEAADPHAGSGDEETGRHQGEVELQCALCMKWFTADTFSIDTATCLPFMTNYVFHCNVCHHSGNTYFLRKQANLKEMCLTALANLTWRSRTQEEHPKTMFSKDKDIIPFIDKYWECMTTRQRPGKLTWPNNIVKTMSKERDVFLVKEHPDPGSKDPEEDYPKFGLLDQDLGNIGPSYDNQKQTTTTPTPGGDPLFSAQRLPPHGYPLEHPFNKDGYRYILAEPDPHAPDPEKLELDCWAGKPIPGDLYRACLYERVLLALHDRAPQLKISDDRLTVTGEKGYSMVRASHGVRKGSWYFEVSIDEMPPDTAARLGWSQPLGNLQAPLGYDKFSYSWRSKKGTRFHQSIGKHYSSGYGQGDTLGFFIELPESTETAKALPDTYKDKALIKFKSYLYFEEKDYVDKAEKSLKTVTPSRMLFYKNGVNQGLAYENLYEGLYFPAISLYRGCTVSVNFGPHFKHPPKDIKYQPMSDMGWGAVIEHTLADMLYHVETDVDGRRSPSWEG</sequence>
<dbReference type="InterPro" id="IPR043136">
    <property type="entry name" value="B30.2/SPRY_sf"/>
</dbReference>
<dbReference type="SUPFAM" id="SSF49899">
    <property type="entry name" value="Concanavalin A-like lectins/glucanases"/>
    <property type="match status" value="1"/>
</dbReference>
<dbReference type="GO" id="GO:0000976">
    <property type="term" value="F:transcription cis-regulatory region binding"/>
    <property type="evidence" value="ECO:0007669"/>
    <property type="project" value="TreeGrafter"/>
</dbReference>
<keyword evidence="10" id="KW-0804">Transcription</keyword>
<keyword evidence="5" id="KW-0863">Zinc-finger</keyword>
<evidence type="ECO:0000256" key="12">
    <source>
        <dbReference type="ARBA" id="ARBA00056054"/>
    </source>
</evidence>
<dbReference type="InterPro" id="IPR037353">
    <property type="entry name" value="ASH2"/>
</dbReference>
<reference evidence="18" key="3">
    <citation type="submission" date="2025-08" db="UniProtKB">
        <authorList>
            <consortium name="Ensembl"/>
        </authorList>
    </citation>
    <scope>IDENTIFICATION</scope>
</reference>
<keyword evidence="6" id="KW-0862">Zinc</keyword>
<evidence type="ECO:0000256" key="16">
    <source>
        <dbReference type="SAM" id="SignalP"/>
    </source>
</evidence>
<dbReference type="Proteomes" id="UP000265140">
    <property type="component" value="Chromosome 14"/>
</dbReference>
<dbReference type="PANTHER" id="PTHR10598">
    <property type="entry name" value="SET1/ASH2 HISTONE METHYLTRANSFERASE COMPLEX SUBUNIT ASH2"/>
    <property type="match status" value="1"/>
</dbReference>
<accession>A0A6Q2WZL2</accession>
<name>A0A6Q2WZL2_ESOLU</name>
<evidence type="ECO:0000256" key="8">
    <source>
        <dbReference type="ARBA" id="ARBA00023015"/>
    </source>
</evidence>
<dbReference type="CDD" id="cd12872">
    <property type="entry name" value="SPRY_Ash2"/>
    <property type="match status" value="1"/>
</dbReference>
<dbReference type="Ensembl" id="ENSELUT00000050421.2">
    <property type="protein sequence ID" value="ENSELUP00000047149.2"/>
    <property type="gene ID" value="ENSELUG00000004078.3"/>
</dbReference>
<dbReference type="Gene3D" id="3.90.980.20">
    <property type="match status" value="1"/>
</dbReference>
<evidence type="ECO:0000256" key="3">
    <source>
        <dbReference type="ARBA" id="ARBA00022553"/>
    </source>
</evidence>
<dbReference type="Bgee" id="ENSELUG00000004078">
    <property type="expression patterns" value="Expressed in ovary and 14 other cell types or tissues"/>
</dbReference>
<dbReference type="GO" id="GO:0071339">
    <property type="term" value="C:MLL1 complex"/>
    <property type="evidence" value="ECO:0007669"/>
    <property type="project" value="UniProtKB-ARBA"/>
</dbReference>
<evidence type="ECO:0000256" key="4">
    <source>
        <dbReference type="ARBA" id="ARBA00022723"/>
    </source>
</evidence>
<feature type="region of interest" description="Disordered" evidence="15">
    <location>
        <begin position="22"/>
        <end position="56"/>
    </location>
</feature>
<dbReference type="Gene3D" id="2.60.120.920">
    <property type="match status" value="1"/>
</dbReference>
<reference evidence="18" key="4">
    <citation type="submission" date="2025-09" db="UniProtKB">
        <authorList>
            <consortium name="Ensembl"/>
        </authorList>
    </citation>
    <scope>IDENTIFICATION</scope>
</reference>
<evidence type="ECO:0000256" key="9">
    <source>
        <dbReference type="ARBA" id="ARBA00023125"/>
    </source>
</evidence>
<keyword evidence="7" id="KW-0156">Chromatin regulator</keyword>
<keyword evidence="11" id="KW-0539">Nucleus</keyword>